<protein>
    <submittedName>
        <fullName evidence="1">Uncharacterized protein</fullName>
    </submittedName>
</protein>
<name>A0A498T2T8_ACAVI</name>
<keyword evidence="2" id="KW-1185">Reference proteome</keyword>
<gene>
    <name evidence="1" type="ORF">NAV_LOCUS10392</name>
</gene>
<proteinExistence type="predicted"/>
<evidence type="ECO:0000313" key="1">
    <source>
        <dbReference type="EMBL" id="VBB35601.1"/>
    </source>
</evidence>
<sequence length="44" mass="5142">LQSSFAKHMIHLEEHREVGDCPKKAEQLSHAHAEYCQQAMVYIF</sequence>
<reference evidence="1 2" key="1">
    <citation type="submission" date="2018-08" db="EMBL/GenBank/DDBJ databases">
        <authorList>
            <person name="Laetsch R D."/>
            <person name="Stevens L."/>
            <person name="Kumar S."/>
            <person name="Blaxter L. M."/>
        </authorList>
    </citation>
    <scope>NUCLEOTIDE SEQUENCE [LARGE SCALE GENOMIC DNA]</scope>
</reference>
<dbReference type="AlphaFoldDB" id="A0A498T2T8"/>
<accession>A0A498T2T8</accession>
<dbReference type="EMBL" id="UPTC01006741">
    <property type="protein sequence ID" value="VBB35601.1"/>
    <property type="molecule type" value="Genomic_DNA"/>
</dbReference>
<evidence type="ECO:0000313" key="2">
    <source>
        <dbReference type="Proteomes" id="UP000276991"/>
    </source>
</evidence>
<feature type="non-terminal residue" evidence="1">
    <location>
        <position position="1"/>
    </location>
</feature>
<organism evidence="1 2">
    <name type="scientific">Acanthocheilonema viteae</name>
    <name type="common">Filarial nematode worm</name>
    <name type="synonym">Dipetalonema viteae</name>
    <dbReference type="NCBI Taxonomy" id="6277"/>
    <lineage>
        <taxon>Eukaryota</taxon>
        <taxon>Metazoa</taxon>
        <taxon>Ecdysozoa</taxon>
        <taxon>Nematoda</taxon>
        <taxon>Chromadorea</taxon>
        <taxon>Rhabditida</taxon>
        <taxon>Spirurina</taxon>
        <taxon>Spiruromorpha</taxon>
        <taxon>Filarioidea</taxon>
        <taxon>Onchocercidae</taxon>
        <taxon>Acanthocheilonema</taxon>
    </lineage>
</organism>
<dbReference type="Proteomes" id="UP000276991">
    <property type="component" value="Unassembled WGS sequence"/>
</dbReference>
<dbReference type="STRING" id="6277.A0A498T2T8"/>
<dbReference type="OrthoDB" id="10004999at2759"/>